<gene>
    <name evidence="3" type="primary">rffE</name>
    <name evidence="3" type="ORF">PKF023_03270</name>
</gene>
<proteinExistence type="inferred from homology"/>
<dbReference type="KEGG" id="pyt:PKF023_03270"/>
<dbReference type="PANTHER" id="PTHR43174:SF1">
    <property type="entry name" value="UDP-N-ACETYLGLUCOSAMINE 2-EPIMERASE"/>
    <property type="match status" value="1"/>
</dbReference>
<dbReference type="Proteomes" id="UP001211097">
    <property type="component" value="Chromosome"/>
</dbReference>
<dbReference type="PANTHER" id="PTHR43174">
    <property type="entry name" value="UDP-N-ACETYLGLUCOSAMINE 2-EPIMERASE"/>
    <property type="match status" value="1"/>
</dbReference>
<evidence type="ECO:0000259" key="2">
    <source>
        <dbReference type="Pfam" id="PF02350"/>
    </source>
</evidence>
<dbReference type="Gene3D" id="3.40.50.2000">
    <property type="entry name" value="Glycogen Phosphorylase B"/>
    <property type="match status" value="2"/>
</dbReference>
<dbReference type="RefSeq" id="WP_281742892.1">
    <property type="nucleotide sequence ID" value="NZ_AP026973.1"/>
</dbReference>
<dbReference type="InterPro" id="IPR029767">
    <property type="entry name" value="WecB-like"/>
</dbReference>
<dbReference type="EMBL" id="AP026973">
    <property type="protein sequence ID" value="BDT76524.1"/>
    <property type="molecule type" value="Genomic_DNA"/>
</dbReference>
<dbReference type="AlphaFoldDB" id="A0A9C7CS27"/>
<dbReference type="Pfam" id="PF02350">
    <property type="entry name" value="Epimerase_2"/>
    <property type="match status" value="1"/>
</dbReference>
<sequence>MRKLKIMTIIGTRPEIIRLSRVIPKLDAFTDHTLVHTGQNYDYELNEVFFKELGIRKPDSFLDSAGVNAAETIGKVIISADKAMETYSPEAILLLGDTNSCISAISAKRRKIPIFHMEAGNRCFDFRVPEEINRRIVDHTSDINLTYSEIARDYLLREGLPPDQVIKTGSPMREVLEYYLPQINSSNILKELGISQEKYFIVSSHREENVDSQNNLKKLLEILDAIAKKYQYPVIVSTHPRTRKKLDELKIDIDPLVVFHKPFGFLDYVHLQMNAKAALSDSGTITEESSILNFPAINLREVHERPEGFEEAAVMFSGLNVDRVLQCLEILESQSRGSKRDIYMVKDYETQNVSDKVLRIIQSYTDFVNSKVWKK</sequence>
<comment type="similarity">
    <text evidence="1">Belongs to the UDP-N-acetylglucosamine 2-epimerase family.</text>
</comment>
<dbReference type="InterPro" id="IPR003331">
    <property type="entry name" value="UDP_GlcNAc_Epimerase_2_dom"/>
</dbReference>
<accession>A0A9C7CS27</accession>
<dbReference type="CDD" id="cd03786">
    <property type="entry name" value="GTB_UDP-GlcNAc_2-Epimerase"/>
    <property type="match status" value="1"/>
</dbReference>
<name>A0A9C7CS27_9BURK</name>
<reference evidence="3" key="1">
    <citation type="submission" date="2022-11" db="EMBL/GenBank/DDBJ databases">
        <title>Complete Genome Sequences of three Polynucleobacter sp. Subcluster PnecC Strains KF022, KF023, and KF032 Isolated from a Shallow Eutrophic Lake in Japan.</title>
        <authorList>
            <person name="Ogata Y."/>
            <person name="Watanabe K."/>
            <person name="Takemine S."/>
            <person name="Shindo C."/>
            <person name="Kurokawa R."/>
            <person name="Suda W."/>
        </authorList>
    </citation>
    <scope>NUCLEOTIDE SEQUENCE</scope>
    <source>
        <strain evidence="3">KF023</strain>
    </source>
</reference>
<evidence type="ECO:0000256" key="1">
    <source>
        <dbReference type="RuleBase" id="RU003513"/>
    </source>
</evidence>
<evidence type="ECO:0000313" key="3">
    <source>
        <dbReference type="EMBL" id="BDT76524.1"/>
    </source>
</evidence>
<protein>
    <submittedName>
        <fullName evidence="3">UDP-N-acetyl glucosamine 2-epimerase</fullName>
    </submittedName>
</protein>
<feature type="domain" description="UDP-N-acetylglucosamine 2-epimerase" evidence="2">
    <location>
        <begin position="30"/>
        <end position="361"/>
    </location>
</feature>
<dbReference type="SUPFAM" id="SSF53756">
    <property type="entry name" value="UDP-Glycosyltransferase/glycogen phosphorylase"/>
    <property type="match status" value="1"/>
</dbReference>
<dbReference type="GO" id="GO:0016853">
    <property type="term" value="F:isomerase activity"/>
    <property type="evidence" value="ECO:0007669"/>
    <property type="project" value="UniProtKB-KW"/>
</dbReference>
<keyword evidence="1" id="KW-0413">Isomerase</keyword>
<organism evidence="3">
    <name type="scientific">Polynucleobacter yangtzensis</name>
    <dbReference type="NCBI Taxonomy" id="1743159"/>
    <lineage>
        <taxon>Bacteria</taxon>
        <taxon>Pseudomonadati</taxon>
        <taxon>Pseudomonadota</taxon>
        <taxon>Betaproteobacteria</taxon>
        <taxon>Burkholderiales</taxon>
        <taxon>Burkholderiaceae</taxon>
        <taxon>Polynucleobacter</taxon>
    </lineage>
</organism>